<name>A0A4R7HWY7_9ACTN</name>
<evidence type="ECO:0000313" key="3">
    <source>
        <dbReference type="Proteomes" id="UP000294558"/>
    </source>
</evidence>
<dbReference type="OrthoDB" id="5524593at2"/>
<reference evidence="2 3" key="1">
    <citation type="submission" date="2019-03" db="EMBL/GenBank/DDBJ databases">
        <title>Sequencing the genomes of 1000 actinobacteria strains.</title>
        <authorList>
            <person name="Klenk H.-P."/>
        </authorList>
    </citation>
    <scope>NUCLEOTIDE SEQUENCE [LARGE SCALE GENOMIC DNA]</scope>
    <source>
        <strain evidence="2 3">DSM 18936</strain>
    </source>
</reference>
<organism evidence="2 3">
    <name type="scientific">Ilumatobacter fluminis</name>
    <dbReference type="NCBI Taxonomy" id="467091"/>
    <lineage>
        <taxon>Bacteria</taxon>
        <taxon>Bacillati</taxon>
        <taxon>Actinomycetota</taxon>
        <taxon>Acidimicrobiia</taxon>
        <taxon>Acidimicrobiales</taxon>
        <taxon>Ilumatobacteraceae</taxon>
        <taxon>Ilumatobacter</taxon>
    </lineage>
</organism>
<gene>
    <name evidence="2" type="ORF">BDK89_1086</name>
</gene>
<dbReference type="PANTHER" id="PTHR35908">
    <property type="entry name" value="HYPOTHETICAL FUSION PROTEIN"/>
    <property type="match status" value="1"/>
</dbReference>
<dbReference type="AlphaFoldDB" id="A0A4R7HWY7"/>
<dbReference type="InterPro" id="IPR029068">
    <property type="entry name" value="Glyas_Bleomycin-R_OHBP_Dase"/>
</dbReference>
<keyword evidence="3" id="KW-1185">Reference proteome</keyword>
<dbReference type="EMBL" id="SOAU01000001">
    <property type="protein sequence ID" value="TDT15515.1"/>
    <property type="molecule type" value="Genomic_DNA"/>
</dbReference>
<dbReference type="Pfam" id="PF18029">
    <property type="entry name" value="Glyoxalase_6"/>
    <property type="match status" value="1"/>
</dbReference>
<evidence type="ECO:0000313" key="2">
    <source>
        <dbReference type="EMBL" id="TDT15515.1"/>
    </source>
</evidence>
<dbReference type="Gene3D" id="3.10.180.10">
    <property type="entry name" value="2,3-Dihydroxybiphenyl 1,2-Dioxygenase, domain 1"/>
    <property type="match status" value="1"/>
</dbReference>
<evidence type="ECO:0000259" key="1">
    <source>
        <dbReference type="Pfam" id="PF18029"/>
    </source>
</evidence>
<dbReference type="RefSeq" id="WP_133867957.1">
    <property type="nucleotide sequence ID" value="NZ_SOAU01000001.1"/>
</dbReference>
<feature type="domain" description="Glyoxalase-like" evidence="1">
    <location>
        <begin position="6"/>
        <end position="136"/>
    </location>
</feature>
<accession>A0A4R7HWY7</accession>
<dbReference type="SUPFAM" id="SSF54593">
    <property type="entry name" value="Glyoxalase/Bleomycin resistance protein/Dihydroxybiphenyl dioxygenase"/>
    <property type="match status" value="1"/>
</dbReference>
<dbReference type="CDD" id="cd06587">
    <property type="entry name" value="VOC"/>
    <property type="match status" value="1"/>
</dbReference>
<protein>
    <recommendedName>
        <fullName evidence="1">Glyoxalase-like domain-containing protein</fullName>
    </recommendedName>
</protein>
<comment type="caution">
    <text evidence="2">The sequence shown here is derived from an EMBL/GenBank/DDBJ whole genome shotgun (WGS) entry which is preliminary data.</text>
</comment>
<proteinExistence type="predicted"/>
<dbReference type="PANTHER" id="PTHR35908:SF1">
    <property type="entry name" value="CONSERVED PROTEIN"/>
    <property type="match status" value="1"/>
</dbReference>
<dbReference type="Proteomes" id="UP000294558">
    <property type="component" value="Unassembled WGS sequence"/>
</dbReference>
<dbReference type="InterPro" id="IPR041581">
    <property type="entry name" value="Glyoxalase_6"/>
</dbReference>
<sequence>MAVRFQITIDCQDADAMSAFWSAALGYVVEPPPAGFLSWEDFLRSNDIPLPPAHSISAIVDPDEIGPRILFLRVPEPKTVKNRVHLDIRSDRTDDGKRQKISELVEAGATEVRRVDEHGGWWMVMHDPEGNEFCVT</sequence>